<keyword evidence="4" id="KW-0408">Iron</keyword>
<evidence type="ECO:0000256" key="5">
    <source>
        <dbReference type="ARBA" id="ARBA00023014"/>
    </source>
</evidence>
<reference evidence="8 9" key="1">
    <citation type="submission" date="2024-02" db="EMBL/GenBank/DDBJ databases">
        <title>Expansion and revision of Xanthobacter and proposal of Roseixanthobacter gen. nov.</title>
        <authorList>
            <person name="Soltysiak M.P.M."/>
            <person name="Jalihal A."/>
            <person name="Ory A."/>
            <person name="Chrisophersen C."/>
            <person name="Lee A.D."/>
            <person name="Boulton J."/>
            <person name="Springer M."/>
        </authorList>
    </citation>
    <scope>NUCLEOTIDE SEQUENCE [LARGE SCALE GENOMIC DNA]</scope>
    <source>
        <strain evidence="8 9">CB5</strain>
    </source>
</reference>
<protein>
    <submittedName>
        <fullName evidence="8">2Fe-2S iron-sulfur cluster-binding protein</fullName>
    </submittedName>
</protein>
<proteinExistence type="inferred from homology"/>
<comment type="caution">
    <text evidence="8">The sequence shown here is derived from an EMBL/GenBank/DDBJ whole genome shotgun (WGS) entry which is preliminary data.</text>
</comment>
<name>A0ABW6ZBV0_9HYPH</name>
<keyword evidence="3" id="KW-0479">Metal-binding</keyword>
<accession>A0ABW6ZBV0</accession>
<dbReference type="InterPro" id="IPR001055">
    <property type="entry name" value="Adrenodoxin-like"/>
</dbReference>
<feature type="domain" description="2Fe-2S ferredoxin-type" evidence="7">
    <location>
        <begin position="2"/>
        <end position="103"/>
    </location>
</feature>
<dbReference type="PANTHER" id="PTHR23426">
    <property type="entry name" value="FERREDOXIN/ADRENODOXIN"/>
    <property type="match status" value="1"/>
</dbReference>
<dbReference type="InterPro" id="IPR001041">
    <property type="entry name" value="2Fe-2S_ferredoxin-type"/>
</dbReference>
<comment type="cofactor">
    <cofactor evidence="6">
        <name>[2Fe-2S] cluster</name>
        <dbReference type="ChEBI" id="CHEBI:190135"/>
    </cofactor>
</comment>
<evidence type="ECO:0000256" key="4">
    <source>
        <dbReference type="ARBA" id="ARBA00023004"/>
    </source>
</evidence>
<dbReference type="InterPro" id="IPR012675">
    <property type="entry name" value="Beta-grasp_dom_sf"/>
</dbReference>
<keyword evidence="5" id="KW-0411">Iron-sulfur</keyword>
<comment type="similarity">
    <text evidence="1">Belongs to the adrenodoxin/putidaredoxin family.</text>
</comment>
<gene>
    <name evidence="8" type="ORF">V5F30_03535</name>
</gene>
<dbReference type="Pfam" id="PF00111">
    <property type="entry name" value="Fer2"/>
    <property type="match status" value="1"/>
</dbReference>
<dbReference type="PROSITE" id="PS51085">
    <property type="entry name" value="2FE2S_FER_2"/>
    <property type="match status" value="1"/>
</dbReference>
<dbReference type="PANTHER" id="PTHR23426:SF65">
    <property type="entry name" value="FERREDOXIN-2, MITOCHONDRIAL"/>
    <property type="match status" value="1"/>
</dbReference>
<evidence type="ECO:0000256" key="1">
    <source>
        <dbReference type="ARBA" id="ARBA00010914"/>
    </source>
</evidence>
<dbReference type="EMBL" id="JBAFUR010000001">
    <property type="protein sequence ID" value="MFG1251260.1"/>
    <property type="molecule type" value="Genomic_DNA"/>
</dbReference>
<evidence type="ECO:0000313" key="9">
    <source>
        <dbReference type="Proteomes" id="UP001604043"/>
    </source>
</evidence>
<dbReference type="Proteomes" id="UP001604043">
    <property type="component" value="Unassembled WGS sequence"/>
</dbReference>
<evidence type="ECO:0000256" key="6">
    <source>
        <dbReference type="ARBA" id="ARBA00034078"/>
    </source>
</evidence>
<dbReference type="InterPro" id="IPR036010">
    <property type="entry name" value="2Fe-2S_ferredoxin-like_sf"/>
</dbReference>
<keyword evidence="2" id="KW-0001">2Fe-2S</keyword>
<dbReference type="PRINTS" id="PR00355">
    <property type="entry name" value="ADRENODOXIN"/>
</dbReference>
<keyword evidence="9" id="KW-1185">Reference proteome</keyword>
<dbReference type="Gene3D" id="3.10.20.30">
    <property type="match status" value="1"/>
</dbReference>
<dbReference type="RefSeq" id="WP_029557845.1">
    <property type="nucleotide sequence ID" value="NZ_JBAFUR010000001.1"/>
</dbReference>
<dbReference type="CDD" id="cd00207">
    <property type="entry name" value="fer2"/>
    <property type="match status" value="1"/>
</dbReference>
<dbReference type="SUPFAM" id="SSF54292">
    <property type="entry name" value="2Fe-2S ferredoxin-like"/>
    <property type="match status" value="1"/>
</dbReference>
<evidence type="ECO:0000313" key="8">
    <source>
        <dbReference type="EMBL" id="MFG1251260.1"/>
    </source>
</evidence>
<evidence type="ECO:0000259" key="7">
    <source>
        <dbReference type="PROSITE" id="PS51085"/>
    </source>
</evidence>
<sequence>MTRLIVTARDGSRHDVEAQDGLSVMEVLRPLGIGIAGECEGSAACASCHVWVDAAWLARLPEPEDAEADMLDCAFNTRAGSRLSCQLRVGPELDGLELAMPHA</sequence>
<evidence type="ECO:0000256" key="3">
    <source>
        <dbReference type="ARBA" id="ARBA00022723"/>
    </source>
</evidence>
<organism evidence="8 9">
    <name type="scientific">Xanthobacter aminoxidans</name>
    <dbReference type="NCBI Taxonomy" id="186280"/>
    <lineage>
        <taxon>Bacteria</taxon>
        <taxon>Pseudomonadati</taxon>
        <taxon>Pseudomonadota</taxon>
        <taxon>Alphaproteobacteria</taxon>
        <taxon>Hyphomicrobiales</taxon>
        <taxon>Xanthobacteraceae</taxon>
        <taxon>Xanthobacter</taxon>
    </lineage>
</organism>
<evidence type="ECO:0000256" key="2">
    <source>
        <dbReference type="ARBA" id="ARBA00022714"/>
    </source>
</evidence>